<evidence type="ECO:0000259" key="1">
    <source>
        <dbReference type="Pfam" id="PF00149"/>
    </source>
</evidence>
<dbReference type="AlphaFoldDB" id="A0A9D1AJZ3"/>
<evidence type="ECO:0000313" key="3">
    <source>
        <dbReference type="Proteomes" id="UP000886749"/>
    </source>
</evidence>
<comment type="caution">
    <text evidence="2">The sequence shown here is derived from an EMBL/GenBank/DDBJ whole genome shotgun (WGS) entry which is preliminary data.</text>
</comment>
<dbReference type="InterPro" id="IPR029052">
    <property type="entry name" value="Metallo-depent_PP-like"/>
</dbReference>
<gene>
    <name evidence="2" type="ORF">IAB36_05630</name>
</gene>
<sequence>MIYVTGDLHGDLNRFKEKPMKQLKPGDTLLVCGDFGFIWDGSKQEKAALKYLSKLKFNILFVEGLNENFDRLEEYPLEEYCGGMVHTIAPNIRHLCRGEVFTIENLTLFAFGGGDPVEDLEEMTQEKAHALRLPVLEQTDKALRHLALVGDQVDVILTHDAPARIKQFMNLNEKDTALGFLHQFLQRLSELEQFQMWYFGRYHKDKAIPPRYRAMFKDVVPVELPSQKDSSKDKK</sequence>
<organism evidence="2 3">
    <name type="scientific">Candidatus Egerieicola pullicola</name>
    <dbReference type="NCBI Taxonomy" id="2840775"/>
    <lineage>
        <taxon>Bacteria</taxon>
        <taxon>Bacillati</taxon>
        <taxon>Bacillota</taxon>
        <taxon>Clostridia</taxon>
        <taxon>Eubacteriales</taxon>
        <taxon>Oscillospiraceae</taxon>
        <taxon>Oscillospiraceae incertae sedis</taxon>
        <taxon>Candidatus Egerieicola</taxon>
    </lineage>
</organism>
<reference evidence="2" key="2">
    <citation type="journal article" date="2021" name="PeerJ">
        <title>Extensive microbial diversity within the chicken gut microbiome revealed by metagenomics and culture.</title>
        <authorList>
            <person name="Gilroy R."/>
            <person name="Ravi A."/>
            <person name="Getino M."/>
            <person name="Pursley I."/>
            <person name="Horton D.L."/>
            <person name="Alikhan N.F."/>
            <person name="Baker D."/>
            <person name="Gharbi K."/>
            <person name="Hall N."/>
            <person name="Watson M."/>
            <person name="Adriaenssens E.M."/>
            <person name="Foster-Nyarko E."/>
            <person name="Jarju S."/>
            <person name="Secka A."/>
            <person name="Antonio M."/>
            <person name="Oren A."/>
            <person name="Chaudhuri R.R."/>
            <person name="La Ragione R."/>
            <person name="Hildebrand F."/>
            <person name="Pallen M.J."/>
        </authorList>
    </citation>
    <scope>NUCLEOTIDE SEQUENCE</scope>
    <source>
        <strain evidence="2">CHK184-25365</strain>
    </source>
</reference>
<dbReference type="Gene3D" id="3.60.21.10">
    <property type="match status" value="1"/>
</dbReference>
<accession>A0A9D1AJZ3</accession>
<evidence type="ECO:0000313" key="2">
    <source>
        <dbReference type="EMBL" id="HIR41288.1"/>
    </source>
</evidence>
<dbReference type="SUPFAM" id="SSF56300">
    <property type="entry name" value="Metallo-dependent phosphatases"/>
    <property type="match status" value="1"/>
</dbReference>
<dbReference type="Pfam" id="PF00149">
    <property type="entry name" value="Metallophos"/>
    <property type="match status" value="1"/>
</dbReference>
<dbReference type="GO" id="GO:0016787">
    <property type="term" value="F:hydrolase activity"/>
    <property type="evidence" value="ECO:0007669"/>
    <property type="project" value="InterPro"/>
</dbReference>
<name>A0A9D1AJZ3_9FIRM</name>
<dbReference type="EMBL" id="DVGY01000125">
    <property type="protein sequence ID" value="HIR41288.1"/>
    <property type="molecule type" value="Genomic_DNA"/>
</dbReference>
<proteinExistence type="predicted"/>
<dbReference type="Proteomes" id="UP000886749">
    <property type="component" value="Unassembled WGS sequence"/>
</dbReference>
<dbReference type="InterPro" id="IPR004843">
    <property type="entry name" value="Calcineurin-like_PHP"/>
</dbReference>
<feature type="domain" description="Calcineurin-like phosphoesterase" evidence="1">
    <location>
        <begin position="2"/>
        <end position="163"/>
    </location>
</feature>
<protein>
    <submittedName>
        <fullName evidence="2">Metallophosphoesterase</fullName>
    </submittedName>
</protein>
<reference evidence="2" key="1">
    <citation type="submission" date="2020-10" db="EMBL/GenBank/DDBJ databases">
        <authorList>
            <person name="Gilroy R."/>
        </authorList>
    </citation>
    <scope>NUCLEOTIDE SEQUENCE</scope>
    <source>
        <strain evidence="2">CHK184-25365</strain>
    </source>
</reference>